<reference evidence="2 3" key="1">
    <citation type="journal article" date="2015" name="Nature">
        <title>rRNA introns, odd ribosomes, and small enigmatic genomes across a large radiation of phyla.</title>
        <authorList>
            <person name="Brown C.T."/>
            <person name="Hug L.A."/>
            <person name="Thomas B.C."/>
            <person name="Sharon I."/>
            <person name="Castelle C.J."/>
            <person name="Singh A."/>
            <person name="Wilkins M.J."/>
            <person name="Williams K.H."/>
            <person name="Banfield J.F."/>
        </authorList>
    </citation>
    <scope>NUCLEOTIDE SEQUENCE [LARGE SCALE GENOMIC DNA]</scope>
</reference>
<dbReference type="SUPFAM" id="SSF56731">
    <property type="entry name" value="DNA primase core"/>
    <property type="match status" value="1"/>
</dbReference>
<evidence type="ECO:0000313" key="2">
    <source>
        <dbReference type="EMBL" id="KKR41896.1"/>
    </source>
</evidence>
<organism evidence="2 3">
    <name type="scientific">Candidatus Daviesbacteria bacterium GW2011_GWC2_40_12</name>
    <dbReference type="NCBI Taxonomy" id="1618431"/>
    <lineage>
        <taxon>Bacteria</taxon>
        <taxon>Candidatus Daviesiibacteriota</taxon>
    </lineage>
</organism>
<accession>A0A0G0QWW7</accession>
<dbReference type="PANTHER" id="PTHR30313:SF2">
    <property type="entry name" value="DNA PRIMASE"/>
    <property type="match status" value="1"/>
</dbReference>
<protein>
    <submittedName>
        <fullName evidence="2">Phage/plasmid primase</fullName>
    </submittedName>
</protein>
<dbReference type="InterPro" id="IPR050219">
    <property type="entry name" value="DnaG_primase"/>
</dbReference>
<dbReference type="AlphaFoldDB" id="A0A0G0QWW7"/>
<dbReference type="Proteomes" id="UP000034881">
    <property type="component" value="Unassembled WGS sequence"/>
</dbReference>
<name>A0A0G0QWW7_9BACT</name>
<evidence type="ECO:0000313" key="3">
    <source>
        <dbReference type="Proteomes" id="UP000034881"/>
    </source>
</evidence>
<dbReference type="EMBL" id="LBYB01000005">
    <property type="protein sequence ID" value="KKR41896.1"/>
    <property type="molecule type" value="Genomic_DNA"/>
</dbReference>
<dbReference type="PROSITE" id="PS50880">
    <property type="entry name" value="TOPRIM"/>
    <property type="match status" value="1"/>
</dbReference>
<dbReference type="Gene3D" id="3.40.1360.10">
    <property type="match status" value="1"/>
</dbReference>
<dbReference type="InterPro" id="IPR034154">
    <property type="entry name" value="TOPRIM_DnaG/twinkle"/>
</dbReference>
<dbReference type="Pfam" id="PF13155">
    <property type="entry name" value="Toprim_2"/>
    <property type="match status" value="1"/>
</dbReference>
<gene>
    <name evidence="2" type="ORF">UT77_C0005G0011</name>
</gene>
<dbReference type="SMART" id="SM00493">
    <property type="entry name" value="TOPRIM"/>
    <property type="match status" value="1"/>
</dbReference>
<comment type="caution">
    <text evidence="2">The sequence shown here is derived from an EMBL/GenBank/DDBJ whole genome shotgun (WGS) entry which is preliminary data.</text>
</comment>
<evidence type="ECO:0000259" key="1">
    <source>
        <dbReference type="PROSITE" id="PS50880"/>
    </source>
</evidence>
<sequence>MTLTHEWEQFLEEQHKIKREVWQRRKIRFDTEFLYLPYYSPSGDLIYEKKRKEPNYKGENKYLYPSGAHITLYPNQDLSKHTKWILTEGELDTLTLESIDIPAVTAGGVTSFKQELASYFKGKKVFVCFDNDKAGKGAAEKVAQVLLEAQAEVLIIDIPEMEAGKDIGDYFHLKHTKDDFLLLVNKARKVELKTKPAGGTQTPDSIGKQKLLDQEISYLEVEEKVLRLLPNSQTGLKLVLAVAVSSSFPNPLMLWLLLVGVPSSGKTDQVRLIKDADCSYYLDNLTQNAFISGERANTDNKVYDLLPLLDKKCLVIKDWTSIFSLDEKMTKKLLGDLVGIYDKEFTKFSSRRGNISYSSAFSQLGCITPATLNKHTNYMNMVGPRFLCYTMPLTAPEAEDESYDLIFSNQDRSLIEREARLYASSYLTKLIKKPLEIKPISKEVQDYLRRAARLMSNCRGIVLLQAASFKNEDGEDIKYFEVLDVQVEEPWRAVQQLITLAKYLAFVSGKGEVGVEELQIIKEVVISSMPADRSQALRTIKEHGG</sequence>
<dbReference type="PANTHER" id="PTHR30313">
    <property type="entry name" value="DNA PRIMASE"/>
    <property type="match status" value="1"/>
</dbReference>
<dbReference type="CDD" id="cd01029">
    <property type="entry name" value="TOPRIM_primases"/>
    <property type="match status" value="1"/>
</dbReference>
<proteinExistence type="predicted"/>
<dbReference type="InterPro" id="IPR006171">
    <property type="entry name" value="TOPRIM_dom"/>
</dbReference>
<dbReference type="GO" id="GO:0006269">
    <property type="term" value="P:DNA replication, synthesis of primer"/>
    <property type="evidence" value="ECO:0007669"/>
    <property type="project" value="TreeGrafter"/>
</dbReference>
<feature type="domain" description="Toprim" evidence="1">
    <location>
        <begin position="82"/>
        <end position="161"/>
    </location>
</feature>
<dbReference type="GO" id="GO:0005737">
    <property type="term" value="C:cytoplasm"/>
    <property type="evidence" value="ECO:0007669"/>
    <property type="project" value="TreeGrafter"/>
</dbReference>